<dbReference type="InterPro" id="IPR039425">
    <property type="entry name" value="RNA_pol_sigma-70-like"/>
</dbReference>
<dbReference type="PANTHER" id="PTHR43133">
    <property type="entry name" value="RNA POLYMERASE ECF-TYPE SIGMA FACTO"/>
    <property type="match status" value="1"/>
</dbReference>
<dbReference type="SUPFAM" id="SSF88946">
    <property type="entry name" value="Sigma2 domain of RNA polymerase sigma factors"/>
    <property type="match status" value="1"/>
</dbReference>
<dbReference type="InterPro" id="IPR036388">
    <property type="entry name" value="WH-like_DNA-bd_sf"/>
</dbReference>
<comment type="caution">
    <text evidence="5">The sequence shown here is derived from an EMBL/GenBank/DDBJ whole genome shotgun (WGS) entry which is preliminary data.</text>
</comment>
<comment type="similarity">
    <text evidence="1">Belongs to the sigma-70 factor family. ECF subfamily.</text>
</comment>
<evidence type="ECO:0000256" key="2">
    <source>
        <dbReference type="ARBA" id="ARBA00023015"/>
    </source>
</evidence>
<keyword evidence="4" id="KW-0804">Transcription</keyword>
<dbReference type="SUPFAM" id="SSF88659">
    <property type="entry name" value="Sigma3 and sigma4 domains of RNA polymerase sigma factors"/>
    <property type="match status" value="1"/>
</dbReference>
<evidence type="ECO:0000313" key="5">
    <source>
        <dbReference type="EMBL" id="MFC3977202.1"/>
    </source>
</evidence>
<dbReference type="InterPro" id="IPR014284">
    <property type="entry name" value="RNA_pol_sigma-70_dom"/>
</dbReference>
<gene>
    <name evidence="5" type="ORF">ACFOUP_12515</name>
</gene>
<dbReference type="InterPro" id="IPR013324">
    <property type="entry name" value="RNA_pol_sigma_r3/r4-like"/>
</dbReference>
<proteinExistence type="inferred from homology"/>
<dbReference type="NCBIfam" id="TIGR02937">
    <property type="entry name" value="sigma70-ECF"/>
    <property type="match status" value="1"/>
</dbReference>
<evidence type="ECO:0000256" key="4">
    <source>
        <dbReference type="ARBA" id="ARBA00023163"/>
    </source>
</evidence>
<keyword evidence="6" id="KW-1185">Reference proteome</keyword>
<dbReference type="RefSeq" id="WP_241291819.1">
    <property type="nucleotide sequence ID" value="NZ_JAKZGR010000002.1"/>
</dbReference>
<keyword evidence="3" id="KW-0731">Sigma factor</keyword>
<sequence>MMDNNLLERLSFGDTTALEEIYRKYREPFIQFASKYHADKNQICDIYQDVIIALFEKVKKKKLQLTTGSLKTYIFSMGKFMLFSRLKKNANTEFIAYDNDYFEGLADYHDFLDEKDPQVILIENGIASLGKKCQELLRLFYYEEKKLSEIQEILNYNHTDVVKSQKSRCLKSLRSSIELNQDKI</sequence>
<dbReference type="Proteomes" id="UP001595766">
    <property type="component" value="Unassembled WGS sequence"/>
</dbReference>
<evidence type="ECO:0000256" key="3">
    <source>
        <dbReference type="ARBA" id="ARBA00023082"/>
    </source>
</evidence>
<name>A0ABV8ELM6_9BACT</name>
<dbReference type="Gene3D" id="1.10.10.10">
    <property type="entry name" value="Winged helix-like DNA-binding domain superfamily/Winged helix DNA-binding domain"/>
    <property type="match status" value="1"/>
</dbReference>
<protein>
    <submittedName>
        <fullName evidence="5">RNA polymerase sigma factor</fullName>
    </submittedName>
</protein>
<organism evidence="5 6">
    <name type="scientific">Belliella kenyensis</name>
    <dbReference type="NCBI Taxonomy" id="1472724"/>
    <lineage>
        <taxon>Bacteria</taxon>
        <taxon>Pseudomonadati</taxon>
        <taxon>Bacteroidota</taxon>
        <taxon>Cytophagia</taxon>
        <taxon>Cytophagales</taxon>
        <taxon>Cyclobacteriaceae</taxon>
        <taxon>Belliella</taxon>
    </lineage>
</organism>
<accession>A0ABV8ELM6</accession>
<evidence type="ECO:0000256" key="1">
    <source>
        <dbReference type="ARBA" id="ARBA00010641"/>
    </source>
</evidence>
<dbReference type="Gene3D" id="1.10.1740.10">
    <property type="match status" value="1"/>
</dbReference>
<dbReference type="PANTHER" id="PTHR43133:SF46">
    <property type="entry name" value="RNA POLYMERASE SIGMA-70 FACTOR ECF SUBFAMILY"/>
    <property type="match status" value="1"/>
</dbReference>
<dbReference type="InterPro" id="IPR013325">
    <property type="entry name" value="RNA_pol_sigma_r2"/>
</dbReference>
<evidence type="ECO:0000313" key="6">
    <source>
        <dbReference type="Proteomes" id="UP001595766"/>
    </source>
</evidence>
<reference evidence="6" key="1">
    <citation type="journal article" date="2019" name="Int. J. Syst. Evol. Microbiol.">
        <title>The Global Catalogue of Microorganisms (GCM) 10K type strain sequencing project: providing services to taxonomists for standard genome sequencing and annotation.</title>
        <authorList>
            <consortium name="The Broad Institute Genomics Platform"/>
            <consortium name="The Broad Institute Genome Sequencing Center for Infectious Disease"/>
            <person name="Wu L."/>
            <person name="Ma J."/>
        </authorList>
    </citation>
    <scope>NUCLEOTIDE SEQUENCE [LARGE SCALE GENOMIC DNA]</scope>
    <source>
        <strain evidence="6">CECT 8551</strain>
    </source>
</reference>
<keyword evidence="2" id="KW-0805">Transcription regulation</keyword>
<dbReference type="EMBL" id="JBHSAV010000053">
    <property type="protein sequence ID" value="MFC3977202.1"/>
    <property type="molecule type" value="Genomic_DNA"/>
</dbReference>